<evidence type="ECO:0000256" key="2">
    <source>
        <dbReference type="ARBA" id="ARBA00005948"/>
    </source>
</evidence>
<evidence type="ECO:0000256" key="3">
    <source>
        <dbReference type="ARBA" id="ARBA00022448"/>
    </source>
</evidence>
<evidence type="ECO:0000256" key="6">
    <source>
        <dbReference type="ARBA" id="ARBA00023136"/>
    </source>
</evidence>
<dbReference type="GO" id="GO:0016020">
    <property type="term" value="C:membrane"/>
    <property type="evidence" value="ECO:0007669"/>
    <property type="project" value="UniProtKB-SubCell"/>
</dbReference>
<organism evidence="8 9">
    <name type="scientific">Triplophysa rosa</name>
    <name type="common">Cave loach</name>
    <dbReference type="NCBI Taxonomy" id="992332"/>
    <lineage>
        <taxon>Eukaryota</taxon>
        <taxon>Metazoa</taxon>
        <taxon>Chordata</taxon>
        <taxon>Craniata</taxon>
        <taxon>Vertebrata</taxon>
        <taxon>Euteleostomi</taxon>
        <taxon>Actinopterygii</taxon>
        <taxon>Neopterygii</taxon>
        <taxon>Teleostei</taxon>
        <taxon>Ostariophysi</taxon>
        <taxon>Cypriniformes</taxon>
        <taxon>Nemacheilidae</taxon>
        <taxon>Triplophysa</taxon>
    </lineage>
</organism>
<evidence type="ECO:0000256" key="1">
    <source>
        <dbReference type="ARBA" id="ARBA00004167"/>
    </source>
</evidence>
<dbReference type="Pfam" id="PF02038">
    <property type="entry name" value="ATP1G1_PLM_MAT8"/>
    <property type="match status" value="1"/>
</dbReference>
<dbReference type="Proteomes" id="UP001059041">
    <property type="component" value="Linkage Group LG14"/>
</dbReference>
<dbReference type="PANTHER" id="PTHR14132">
    <property type="entry name" value="SODIUM/POTASSIUM-TRANSPORTING ATPASE SUBUNIT GAMMA"/>
    <property type="match status" value="1"/>
</dbReference>
<dbReference type="EMBL" id="JAFHDT010000014">
    <property type="protein sequence ID" value="KAI7800554.1"/>
    <property type="molecule type" value="Genomic_DNA"/>
</dbReference>
<dbReference type="AlphaFoldDB" id="A0A9W7WIE2"/>
<accession>A0A9W7WIE2</accession>
<dbReference type="GO" id="GO:0017080">
    <property type="term" value="F:sodium channel regulator activity"/>
    <property type="evidence" value="ECO:0007669"/>
    <property type="project" value="TreeGrafter"/>
</dbReference>
<comment type="subcellular location">
    <subcellularLocation>
        <location evidence="1">Membrane</location>
        <topology evidence="1">Single-pass membrane protein</topology>
    </subcellularLocation>
</comment>
<dbReference type="FunFam" id="1.20.5.780:FF:000009">
    <property type="entry name" value="FXYD domain-containing ion transport regulator"/>
    <property type="match status" value="1"/>
</dbReference>
<keyword evidence="9" id="KW-1185">Reference proteome</keyword>
<dbReference type="PANTHER" id="PTHR14132:SF14">
    <property type="entry name" value="FXYD DOMAIN-CONTAINING ION TRANSPORT REGULATOR 5"/>
    <property type="match status" value="1"/>
</dbReference>
<keyword evidence="4 7" id="KW-0812">Transmembrane</keyword>
<protein>
    <recommendedName>
        <fullName evidence="7">FXYD domain-containing ion transport regulator</fullName>
    </recommendedName>
</protein>
<evidence type="ECO:0000256" key="5">
    <source>
        <dbReference type="ARBA" id="ARBA00023065"/>
    </source>
</evidence>
<dbReference type="InterPro" id="IPR000272">
    <property type="entry name" value="Ion-transport_regulator_FXYD"/>
</dbReference>
<evidence type="ECO:0000313" key="9">
    <source>
        <dbReference type="Proteomes" id="UP001059041"/>
    </source>
</evidence>
<dbReference type="CDD" id="cd20330">
    <property type="entry name" value="FXYD12"/>
    <property type="match status" value="1"/>
</dbReference>
<gene>
    <name evidence="8" type="ORF">IRJ41_006076</name>
</gene>
<keyword evidence="3 7" id="KW-0813">Transport</keyword>
<sequence length="61" mass="6427">MSPGAGPTVDPDADFFYDYGTLRIGGLVFAGVIVLLSVFLLTGNRLRRCGKPKGKPGDGEN</sequence>
<evidence type="ECO:0000313" key="8">
    <source>
        <dbReference type="EMBL" id="KAI7800554.1"/>
    </source>
</evidence>
<dbReference type="GO" id="GO:0006811">
    <property type="term" value="P:monoatomic ion transport"/>
    <property type="evidence" value="ECO:0007669"/>
    <property type="project" value="UniProtKB-KW"/>
</dbReference>
<dbReference type="GO" id="GO:0043269">
    <property type="term" value="P:regulation of monoatomic ion transport"/>
    <property type="evidence" value="ECO:0007669"/>
    <property type="project" value="InterPro"/>
</dbReference>
<keyword evidence="5 7" id="KW-0406">Ion transport</keyword>
<reference evidence="8" key="1">
    <citation type="submission" date="2021-02" db="EMBL/GenBank/DDBJ databases">
        <title>Comparative genomics reveals that relaxation of natural selection precedes convergent phenotypic evolution of cavefish.</title>
        <authorList>
            <person name="Peng Z."/>
        </authorList>
    </citation>
    <scope>NUCLEOTIDE SEQUENCE</scope>
    <source>
        <tissue evidence="8">Muscle</tissue>
    </source>
</reference>
<proteinExistence type="inferred from homology"/>
<evidence type="ECO:0000256" key="7">
    <source>
        <dbReference type="RuleBase" id="RU364131"/>
    </source>
</evidence>
<keyword evidence="7" id="KW-1133">Transmembrane helix</keyword>
<evidence type="ECO:0000256" key="4">
    <source>
        <dbReference type="ARBA" id="ARBA00022692"/>
    </source>
</evidence>
<name>A0A9W7WIE2_TRIRA</name>
<comment type="similarity">
    <text evidence="2 7">Belongs to the FXYD family.</text>
</comment>
<feature type="transmembrane region" description="Helical" evidence="7">
    <location>
        <begin position="20"/>
        <end position="41"/>
    </location>
</feature>
<dbReference type="Gene3D" id="1.20.5.780">
    <property type="entry name" value="Single helix bin"/>
    <property type="match status" value="1"/>
</dbReference>
<comment type="caution">
    <text evidence="8">The sequence shown here is derived from an EMBL/GenBank/DDBJ whole genome shotgun (WGS) entry which is preliminary data.</text>
</comment>
<keyword evidence="6 7" id="KW-0472">Membrane</keyword>